<keyword evidence="4 7" id="KW-1133">Transmembrane helix</keyword>
<evidence type="ECO:0000259" key="8">
    <source>
        <dbReference type="PROSITE" id="PS50850"/>
    </source>
</evidence>
<evidence type="ECO:0000256" key="2">
    <source>
        <dbReference type="ARBA" id="ARBA00022448"/>
    </source>
</evidence>
<keyword evidence="10" id="KW-1185">Reference proteome</keyword>
<dbReference type="Gene3D" id="1.20.1250.20">
    <property type="entry name" value="MFS general substrate transporter like domains"/>
    <property type="match status" value="2"/>
</dbReference>
<dbReference type="InterPro" id="IPR011701">
    <property type="entry name" value="MFS"/>
</dbReference>
<keyword evidence="3 7" id="KW-0812">Transmembrane</keyword>
<reference evidence="9 10" key="1">
    <citation type="journal article" date="2018" name="Plant J.">
        <title>Genome sequences of Chlorella sorokiniana UTEX 1602 and Micractinium conductrix SAG 241.80: implications to maltose excretion by a green alga.</title>
        <authorList>
            <person name="Arriola M.B."/>
            <person name="Velmurugan N."/>
            <person name="Zhang Y."/>
            <person name="Plunkett M.H."/>
            <person name="Hondzo H."/>
            <person name="Barney B.M."/>
        </authorList>
    </citation>
    <scope>NUCLEOTIDE SEQUENCE [LARGE SCALE GENOMIC DNA]</scope>
    <source>
        <strain evidence="10">UTEX 1602</strain>
    </source>
</reference>
<dbReference type="STRING" id="3076.A0A2P6TV10"/>
<feature type="region of interest" description="Disordered" evidence="6">
    <location>
        <begin position="297"/>
        <end position="333"/>
    </location>
</feature>
<dbReference type="OrthoDB" id="196786at2759"/>
<accession>A0A2P6TV10</accession>
<protein>
    <recommendedName>
        <fullName evidence="8">Major facilitator superfamily (MFS) profile domain-containing protein</fullName>
    </recommendedName>
</protein>
<dbReference type="PANTHER" id="PTHR43791">
    <property type="entry name" value="PERMEASE-RELATED"/>
    <property type="match status" value="1"/>
</dbReference>
<sequence length="672" mass="71059">MKEDGTDETEQSEQGRLLASAERKLSWRILPGLAMLSIVNQLDRANLSFASVTMNKDLGISTATYGLGSGLYFIGYACCQIPANMLLSRIGGPRWLASICVIWGIIAGCFGAINSTASFLVMRMLLGIAEVCDTCWAASNPRVRTTNRAIRRSAAWQSGAIPGMWTYVASFYLPHRCTIPMTMVMAGITVAQVIGAPLAAALLQMDGIAGLEAWRWLFIIEGIPAILLGFYWWFFMPHSPATAPMLSEAEGAALTSAMAAAHRHEAEEQQAQLIGDMKAKGLKGALRPLSLGATAPPSGVKGAAHQGGSDLKAGRPGSPAAAGGEQQPGRPPRRTLAEDWASLLLALRAPVVWSGAVWRMFYCTCLNGFTFFTPLIIKSLLGVSATSDTQVVLLTAVPWACAALTHLFNSMHSQRVGERRWHICVPWMAGSICLYCLATAADAGKVSALLVLILAVMGVNGADGPDVSWLTSMLTAPERLLGHPFINMIANIGGFVGPYVIGAINTQTGSYDGSYYFMAACGTTAALLVALFPTRWSHVPALKHGDRLQGAETAAAGTEAEAGAAAWEAAAAAAAAEAGAAGEHEAARRRMRRRRRTLTQSFLRAMAEGGNGECQLACPEPIRARLLVHLEAEDARLLASHAATFTLGSMAAGRGALGALGAAGDMTRSLTM</sequence>
<dbReference type="AlphaFoldDB" id="A0A2P6TV10"/>
<evidence type="ECO:0000256" key="3">
    <source>
        <dbReference type="ARBA" id="ARBA00022692"/>
    </source>
</evidence>
<evidence type="ECO:0000256" key="6">
    <source>
        <dbReference type="SAM" id="MobiDB-lite"/>
    </source>
</evidence>
<evidence type="ECO:0000256" key="4">
    <source>
        <dbReference type="ARBA" id="ARBA00022989"/>
    </source>
</evidence>
<dbReference type="GO" id="GO:0016020">
    <property type="term" value="C:membrane"/>
    <property type="evidence" value="ECO:0007669"/>
    <property type="project" value="UniProtKB-SubCell"/>
</dbReference>
<evidence type="ECO:0000313" key="9">
    <source>
        <dbReference type="EMBL" id="PRW57891.1"/>
    </source>
</evidence>
<feature type="transmembrane region" description="Helical" evidence="7">
    <location>
        <begin position="516"/>
        <end position="534"/>
    </location>
</feature>
<dbReference type="InterPro" id="IPR036259">
    <property type="entry name" value="MFS_trans_sf"/>
</dbReference>
<comment type="caution">
    <text evidence="9">The sequence shown here is derived from an EMBL/GenBank/DDBJ whole genome shotgun (WGS) entry which is preliminary data.</text>
</comment>
<dbReference type="Proteomes" id="UP000239899">
    <property type="component" value="Unassembled WGS sequence"/>
</dbReference>
<feature type="transmembrane region" description="Helical" evidence="7">
    <location>
        <begin position="95"/>
        <end position="114"/>
    </location>
</feature>
<dbReference type="Pfam" id="PF07690">
    <property type="entry name" value="MFS_1"/>
    <property type="match status" value="2"/>
</dbReference>
<gene>
    <name evidence="9" type="ORF">C2E21_3748</name>
</gene>
<evidence type="ECO:0000256" key="5">
    <source>
        <dbReference type="ARBA" id="ARBA00023136"/>
    </source>
</evidence>
<feature type="transmembrane region" description="Helical" evidence="7">
    <location>
        <begin position="63"/>
        <end position="83"/>
    </location>
</feature>
<feature type="transmembrane region" description="Helical" evidence="7">
    <location>
        <begin position="365"/>
        <end position="385"/>
    </location>
</feature>
<dbReference type="PROSITE" id="PS50850">
    <property type="entry name" value="MFS"/>
    <property type="match status" value="1"/>
</dbReference>
<dbReference type="EMBL" id="LHPG02000006">
    <property type="protein sequence ID" value="PRW57891.1"/>
    <property type="molecule type" value="Genomic_DNA"/>
</dbReference>
<feature type="transmembrane region" description="Helical" evidence="7">
    <location>
        <begin position="485"/>
        <end position="504"/>
    </location>
</feature>
<feature type="transmembrane region" description="Helical" evidence="7">
    <location>
        <begin position="179"/>
        <end position="203"/>
    </location>
</feature>
<organism evidence="9 10">
    <name type="scientific">Chlorella sorokiniana</name>
    <name type="common">Freshwater green alga</name>
    <dbReference type="NCBI Taxonomy" id="3076"/>
    <lineage>
        <taxon>Eukaryota</taxon>
        <taxon>Viridiplantae</taxon>
        <taxon>Chlorophyta</taxon>
        <taxon>core chlorophytes</taxon>
        <taxon>Trebouxiophyceae</taxon>
        <taxon>Chlorellales</taxon>
        <taxon>Chlorellaceae</taxon>
        <taxon>Chlorella clade</taxon>
        <taxon>Chlorella</taxon>
    </lineage>
</organism>
<feature type="transmembrane region" description="Helical" evidence="7">
    <location>
        <begin position="215"/>
        <end position="235"/>
    </location>
</feature>
<feature type="transmembrane region" description="Helical" evidence="7">
    <location>
        <begin position="391"/>
        <end position="409"/>
    </location>
</feature>
<evidence type="ECO:0000256" key="7">
    <source>
        <dbReference type="SAM" id="Phobius"/>
    </source>
</evidence>
<dbReference type="SUPFAM" id="SSF103473">
    <property type="entry name" value="MFS general substrate transporter"/>
    <property type="match status" value="1"/>
</dbReference>
<dbReference type="InterPro" id="IPR020846">
    <property type="entry name" value="MFS_dom"/>
</dbReference>
<comment type="subcellular location">
    <subcellularLocation>
        <location evidence="1">Membrane</location>
        <topology evidence="1">Multi-pass membrane protein</topology>
    </subcellularLocation>
</comment>
<feature type="domain" description="Major facilitator superfamily (MFS) profile" evidence="8">
    <location>
        <begin position="29"/>
        <end position="537"/>
    </location>
</feature>
<evidence type="ECO:0000256" key="1">
    <source>
        <dbReference type="ARBA" id="ARBA00004141"/>
    </source>
</evidence>
<feature type="compositionally biased region" description="Low complexity" evidence="6">
    <location>
        <begin position="314"/>
        <end position="324"/>
    </location>
</feature>
<dbReference type="PANTHER" id="PTHR43791:SF36">
    <property type="entry name" value="TRANSPORTER, PUTATIVE (AFU_ORTHOLOGUE AFUA_6G08340)-RELATED"/>
    <property type="match status" value="1"/>
</dbReference>
<name>A0A2P6TV10_CHLSO</name>
<keyword evidence="2" id="KW-0813">Transport</keyword>
<dbReference type="GO" id="GO:0022857">
    <property type="term" value="F:transmembrane transporter activity"/>
    <property type="evidence" value="ECO:0007669"/>
    <property type="project" value="InterPro"/>
</dbReference>
<keyword evidence="5 7" id="KW-0472">Membrane</keyword>
<proteinExistence type="predicted"/>
<evidence type="ECO:0000313" key="10">
    <source>
        <dbReference type="Proteomes" id="UP000239899"/>
    </source>
</evidence>